<dbReference type="Gene3D" id="3.20.20.20">
    <property type="entry name" value="Dihydropteroate synthase-like"/>
    <property type="match status" value="1"/>
</dbReference>
<dbReference type="InterPro" id="IPR058579">
    <property type="entry name" value="IspG_C"/>
</dbReference>
<dbReference type="UniPathway" id="UPA00056">
    <property type="reaction ID" value="UER00096"/>
</dbReference>
<evidence type="ECO:0000256" key="1">
    <source>
        <dbReference type="ARBA" id="ARBA00022485"/>
    </source>
</evidence>
<evidence type="ECO:0000256" key="3">
    <source>
        <dbReference type="ARBA" id="ARBA00023002"/>
    </source>
</evidence>
<comment type="pathway">
    <text evidence="8">Isoprenoid biosynthesis; isopentenyl diphosphate biosynthesis via DXP pathway; isopentenyl diphosphate from 1-deoxy-D-xylulose 5-phosphate: step 5/6.</text>
</comment>
<feature type="binding site" evidence="8">
    <location>
        <position position="596"/>
    </location>
    <ligand>
        <name>[4Fe-4S] cluster</name>
        <dbReference type="ChEBI" id="CHEBI:49883"/>
    </ligand>
</feature>
<evidence type="ECO:0000256" key="4">
    <source>
        <dbReference type="ARBA" id="ARBA00023004"/>
    </source>
</evidence>
<gene>
    <name evidence="8 11" type="primary">ispG</name>
    <name evidence="11" type="ORF">E5K00_03260</name>
</gene>
<evidence type="ECO:0000313" key="12">
    <source>
        <dbReference type="Proteomes" id="UP000297549"/>
    </source>
</evidence>
<evidence type="ECO:0000259" key="9">
    <source>
        <dbReference type="Pfam" id="PF04551"/>
    </source>
</evidence>
<dbReference type="SUPFAM" id="SSF56014">
    <property type="entry name" value="Nitrite and sulphite reductase 4Fe-4S domain-like"/>
    <property type="match status" value="1"/>
</dbReference>
<feature type="binding site" evidence="8">
    <location>
        <position position="630"/>
    </location>
    <ligand>
        <name>[4Fe-4S] cluster</name>
        <dbReference type="ChEBI" id="CHEBI:49883"/>
    </ligand>
</feature>
<name>A0A4Z0Q436_9BACT</name>
<dbReference type="GO" id="GO:0046429">
    <property type="term" value="F:4-hydroxy-3-methylbut-2-en-1-yl diphosphate synthase activity (ferredoxin)"/>
    <property type="evidence" value="ECO:0007669"/>
    <property type="project" value="UniProtKB-UniRule"/>
</dbReference>
<keyword evidence="1 8" id="KW-0004">4Fe-4S</keyword>
<dbReference type="GO" id="GO:0019288">
    <property type="term" value="P:isopentenyl diphosphate biosynthetic process, methylerythritol 4-phosphate pathway"/>
    <property type="evidence" value="ECO:0007669"/>
    <property type="project" value="UniProtKB-UniRule"/>
</dbReference>
<dbReference type="Pfam" id="PF04551">
    <property type="entry name" value="GcpE"/>
    <property type="match status" value="1"/>
</dbReference>
<dbReference type="PIRSF" id="PIRSF037336">
    <property type="entry name" value="IspG_like"/>
    <property type="match status" value="1"/>
</dbReference>
<dbReference type="Gene3D" id="3.30.413.10">
    <property type="entry name" value="Sulfite Reductase Hemoprotein, domain 1"/>
    <property type="match status" value="1"/>
</dbReference>
<comment type="cofactor">
    <cofactor evidence="8">
        <name>[4Fe-4S] cluster</name>
        <dbReference type="ChEBI" id="CHEBI:49883"/>
    </cofactor>
    <text evidence="8">Binds 1 [4Fe-4S] cluster.</text>
</comment>
<dbReference type="OrthoDB" id="9803214at2"/>
<dbReference type="NCBIfam" id="TIGR00612">
    <property type="entry name" value="ispG_gcpE"/>
    <property type="match status" value="1"/>
</dbReference>
<dbReference type="AlphaFoldDB" id="A0A4Z0Q436"/>
<evidence type="ECO:0000313" key="11">
    <source>
        <dbReference type="EMBL" id="TGE24246.1"/>
    </source>
</evidence>
<dbReference type="FunFam" id="3.30.413.10:FF:000006">
    <property type="entry name" value="4-hydroxy-3-methylbut-2-en-1-yl diphosphate synthase (flavodoxin)"/>
    <property type="match status" value="1"/>
</dbReference>
<feature type="domain" description="IspG TIM-barrel" evidence="9">
    <location>
        <begin position="23"/>
        <end position="291"/>
    </location>
</feature>
<comment type="caution">
    <text evidence="11">The sequence shown here is derived from an EMBL/GenBank/DDBJ whole genome shotgun (WGS) entry which is preliminary data.</text>
</comment>
<dbReference type="Pfam" id="PF26540">
    <property type="entry name" value="GcpE_C"/>
    <property type="match status" value="1"/>
</dbReference>
<protein>
    <recommendedName>
        <fullName evidence="8">4-hydroxy-3-methylbut-2-en-1-yl diphosphate synthase (flavodoxin)</fullName>
        <ecNumber evidence="8">1.17.7.3</ecNumber>
    </recommendedName>
    <alternativeName>
        <fullName evidence="8">1-hydroxy-2-methyl-2-(E)-butenyl 4-diphosphate synthase</fullName>
    </alternativeName>
</protein>
<feature type="domain" description="IspG C-terminal" evidence="10">
    <location>
        <begin position="592"/>
        <end position="680"/>
    </location>
</feature>
<dbReference type="InterPro" id="IPR058578">
    <property type="entry name" value="IspG_TIM"/>
</dbReference>
<dbReference type="InterPro" id="IPR004588">
    <property type="entry name" value="IspG_bac-typ"/>
</dbReference>
<keyword evidence="3 8" id="KW-0560">Oxidoreductase</keyword>
<reference evidence="11 12" key="1">
    <citation type="submission" date="2019-04" db="EMBL/GenBank/DDBJ databases">
        <authorList>
            <person name="Feng G."/>
            <person name="Zhang J."/>
            <person name="Zhu H."/>
        </authorList>
    </citation>
    <scope>NUCLEOTIDE SEQUENCE [LARGE SCALE GENOMIC DNA]</scope>
    <source>
        <strain evidence="11 12">JCM 31653</strain>
    </source>
</reference>
<keyword evidence="2 8" id="KW-0479">Metal-binding</keyword>
<keyword evidence="5 8" id="KW-0411">Iron-sulfur</keyword>
<sequence length="697" mass="77099">MTTASASKIYCPSLTEYKRRLSREVKIGDLPLGGLNPIRVQSMTTVDTMDTLGSVEQTLRMVEAGCEYVRITAPSVKEAQNLLEIKKELRKRGCSVPLIADIHFTPNAAELAARIVEKVRVNPGNYADKKKFDVIDYTDASYAAEVERIRERFRPLVQICKQYGTAMRIGTNHGSLSDRILSRYGDTPLGMVESALEFLRLCEEENYYDVVLSMKASNTQVMVQAYRLLVQKLDEEGLQPYPLHLGVTEAGEAEDGRIKSAVGIGTLLEDGLGDTVRVSLTEAPEAEAPVAKALIDRYTTRAQEAKPIRPLTPPQSLPKREGLEVAFDVVSSGTPPFWGGDGGGVPIDPFQYHRRATREVRNLGGQNVPRVMVDISRLAAVEYADLRAVGHLYSAFLDKFQMSDLGADYLYSGQRPVPFMLPNGLKEVVDYSAWLDAGRRPDHYPVLTQTEYAEAAAKHPELNFVFHNLDSLTPAALDQLRDDATAVVILYTDNAHAMPEIRRAFFELLNNGVPNPVIINRQYPALTPEQTQLYAATDVGGLLLDGLGDGVVLSTELLPERPKEEWLQALDQLNQLSFGILQAARTRMSKTEYISCPSCGRTLFDLQETTAMIRKRTDHLKGVKIGIMGCIVNGPGEMADADYGYVGVGKGKIALYRGQEVIKKAVPEEQAVDQLIELMREDGRWLEPVVLEEPVGA</sequence>
<comment type="catalytic activity">
    <reaction evidence="8">
        <text>(2E)-4-hydroxy-3-methylbut-2-enyl diphosphate + oxidized [flavodoxin] + H2O + 2 H(+) = 2-C-methyl-D-erythritol 2,4-cyclic diphosphate + reduced [flavodoxin]</text>
        <dbReference type="Rhea" id="RHEA:43604"/>
        <dbReference type="Rhea" id="RHEA-COMP:10622"/>
        <dbReference type="Rhea" id="RHEA-COMP:10623"/>
        <dbReference type="ChEBI" id="CHEBI:15377"/>
        <dbReference type="ChEBI" id="CHEBI:15378"/>
        <dbReference type="ChEBI" id="CHEBI:57618"/>
        <dbReference type="ChEBI" id="CHEBI:58210"/>
        <dbReference type="ChEBI" id="CHEBI:58483"/>
        <dbReference type="ChEBI" id="CHEBI:128753"/>
        <dbReference type="EC" id="1.17.7.3"/>
    </reaction>
</comment>
<comment type="catalytic activity">
    <reaction evidence="7">
        <text>(2E)-4-hydroxy-3-methylbut-2-enyl diphosphate + 2 oxidized [2Fe-2S]-[ferredoxin] + H2O = 2-C-methyl-D-erythritol 2,4-cyclic diphosphate + 2 reduced [2Fe-2S]-[ferredoxin] + H(+)</text>
        <dbReference type="Rhea" id="RHEA:26119"/>
        <dbReference type="Rhea" id="RHEA-COMP:10000"/>
        <dbReference type="Rhea" id="RHEA-COMP:10001"/>
        <dbReference type="ChEBI" id="CHEBI:15377"/>
        <dbReference type="ChEBI" id="CHEBI:15378"/>
        <dbReference type="ChEBI" id="CHEBI:33737"/>
        <dbReference type="ChEBI" id="CHEBI:33738"/>
        <dbReference type="ChEBI" id="CHEBI:58483"/>
        <dbReference type="ChEBI" id="CHEBI:128753"/>
        <dbReference type="EC" id="1.17.7.1"/>
    </reaction>
</comment>
<evidence type="ECO:0000256" key="2">
    <source>
        <dbReference type="ARBA" id="ARBA00022723"/>
    </source>
</evidence>
<keyword evidence="12" id="KW-1185">Reference proteome</keyword>
<comment type="function">
    <text evidence="8">Converts 2C-methyl-D-erythritol 2,4-cyclodiphosphate (ME-2,4cPP) into 1-hydroxy-2-methyl-2-(E)-butenyl 4-diphosphate.</text>
</comment>
<dbReference type="EC" id="1.17.7.3" evidence="8"/>
<feature type="binding site" evidence="8">
    <location>
        <position position="599"/>
    </location>
    <ligand>
        <name>[4Fe-4S] cluster</name>
        <dbReference type="ChEBI" id="CHEBI:49883"/>
    </ligand>
</feature>
<evidence type="ECO:0000256" key="7">
    <source>
        <dbReference type="ARBA" id="ARBA00051119"/>
    </source>
</evidence>
<dbReference type="EMBL" id="SRLC01000001">
    <property type="protein sequence ID" value="TGE24246.1"/>
    <property type="molecule type" value="Genomic_DNA"/>
</dbReference>
<proteinExistence type="inferred from homology"/>
<dbReference type="InterPro" id="IPR045854">
    <property type="entry name" value="NO2/SO3_Rdtase_4Fe4S_sf"/>
</dbReference>
<accession>A0A4Z0Q436</accession>
<comment type="similarity">
    <text evidence="8">Belongs to the IspG family.</text>
</comment>
<evidence type="ECO:0000256" key="6">
    <source>
        <dbReference type="ARBA" id="ARBA00023229"/>
    </source>
</evidence>
<dbReference type="InterPro" id="IPR017178">
    <property type="entry name" value="IspG_atypical"/>
</dbReference>
<dbReference type="HAMAP" id="MF_00159">
    <property type="entry name" value="IspG"/>
    <property type="match status" value="1"/>
</dbReference>
<evidence type="ECO:0000256" key="8">
    <source>
        <dbReference type="HAMAP-Rule" id="MF_00159"/>
    </source>
</evidence>
<dbReference type="GO" id="GO:0051539">
    <property type="term" value="F:4 iron, 4 sulfur cluster binding"/>
    <property type="evidence" value="ECO:0007669"/>
    <property type="project" value="UniProtKB-UniRule"/>
</dbReference>
<dbReference type="GO" id="GO:0016114">
    <property type="term" value="P:terpenoid biosynthetic process"/>
    <property type="evidence" value="ECO:0007669"/>
    <property type="project" value="InterPro"/>
</dbReference>
<evidence type="ECO:0000256" key="5">
    <source>
        <dbReference type="ARBA" id="ARBA00023014"/>
    </source>
</evidence>
<dbReference type="Proteomes" id="UP000297549">
    <property type="component" value="Unassembled WGS sequence"/>
</dbReference>
<dbReference type="PANTHER" id="PTHR30454">
    <property type="entry name" value="4-HYDROXY-3-METHYLBUT-2-EN-1-YL DIPHOSPHATE SYNTHASE"/>
    <property type="match status" value="1"/>
</dbReference>
<evidence type="ECO:0000259" key="10">
    <source>
        <dbReference type="Pfam" id="PF26540"/>
    </source>
</evidence>
<dbReference type="GO" id="GO:0141197">
    <property type="term" value="F:4-hydroxy-3-methylbut-2-enyl-diphosphate synthase activity (flavodoxin)"/>
    <property type="evidence" value="ECO:0007669"/>
    <property type="project" value="UniProtKB-EC"/>
</dbReference>
<feature type="binding site" evidence="8">
    <location>
        <position position="637"/>
    </location>
    <ligand>
        <name>[4Fe-4S] cluster</name>
        <dbReference type="ChEBI" id="CHEBI:49883"/>
    </ligand>
</feature>
<organism evidence="11 12">
    <name type="scientific">Hymenobacter aquaticus</name>
    <dbReference type="NCBI Taxonomy" id="1867101"/>
    <lineage>
        <taxon>Bacteria</taxon>
        <taxon>Pseudomonadati</taxon>
        <taxon>Bacteroidota</taxon>
        <taxon>Cytophagia</taxon>
        <taxon>Cytophagales</taxon>
        <taxon>Hymenobacteraceae</taxon>
        <taxon>Hymenobacter</taxon>
    </lineage>
</organism>
<dbReference type="GO" id="GO:0005506">
    <property type="term" value="F:iron ion binding"/>
    <property type="evidence" value="ECO:0007669"/>
    <property type="project" value="InterPro"/>
</dbReference>
<keyword evidence="4 8" id="KW-0408">Iron</keyword>
<keyword evidence="6 8" id="KW-0414">Isoprene biosynthesis</keyword>
<dbReference type="PANTHER" id="PTHR30454:SF0">
    <property type="entry name" value="4-HYDROXY-3-METHYLBUT-2-EN-1-YL DIPHOSPHATE SYNTHASE (FERREDOXIN), CHLOROPLASTIC"/>
    <property type="match status" value="1"/>
</dbReference>
<dbReference type="InterPro" id="IPR011005">
    <property type="entry name" value="Dihydropteroate_synth-like_sf"/>
</dbReference>
<dbReference type="FunFam" id="3.20.20.20:FF:000005">
    <property type="entry name" value="4-hydroxy-3-methylbut-2-en-1-yl diphosphate synthase (flavodoxin)"/>
    <property type="match status" value="1"/>
</dbReference>
<dbReference type="RefSeq" id="WP_135461633.1">
    <property type="nucleotide sequence ID" value="NZ_SRLC01000001.1"/>
</dbReference>